<protein>
    <submittedName>
        <fullName evidence="2">Uncharacterized protein</fullName>
    </submittedName>
</protein>
<gene>
    <name evidence="2" type="ORF">GQ26_0300780</name>
</gene>
<comment type="caution">
    <text evidence="2">The sequence shown here is derived from an EMBL/GenBank/DDBJ whole genome shotgun (WGS) entry which is preliminary data.</text>
</comment>
<name>A0A093VBS3_TALMA</name>
<dbReference type="EMBL" id="JPOX01000030">
    <property type="protein sequence ID" value="KFX44167.1"/>
    <property type="molecule type" value="Genomic_DNA"/>
</dbReference>
<dbReference type="HOGENOM" id="CLU_1489491_0_0_1"/>
<organism evidence="2">
    <name type="scientific">Talaromyces marneffei PM1</name>
    <dbReference type="NCBI Taxonomy" id="1077442"/>
    <lineage>
        <taxon>Eukaryota</taxon>
        <taxon>Fungi</taxon>
        <taxon>Dikarya</taxon>
        <taxon>Ascomycota</taxon>
        <taxon>Pezizomycotina</taxon>
        <taxon>Eurotiomycetes</taxon>
        <taxon>Eurotiomycetidae</taxon>
        <taxon>Eurotiales</taxon>
        <taxon>Trichocomaceae</taxon>
        <taxon>Talaromyces</taxon>
        <taxon>Talaromyces sect. Talaromyces</taxon>
    </lineage>
</organism>
<evidence type="ECO:0000256" key="1">
    <source>
        <dbReference type="SAM" id="MobiDB-lite"/>
    </source>
</evidence>
<reference key="1">
    <citation type="journal article" date="2014" name="PLoS Genet.">
        <title>Signature Gene Expression Reveals Novel Clues to the Molecular Mechanisms of Dimorphic Transition in Penicillium marneffei.</title>
        <authorList>
            <person name="Yang E."/>
            <person name="Wang G."/>
            <person name="Cai J."/>
            <person name="Woo P.C."/>
            <person name="Lau S.K."/>
            <person name="Yuen K.-Y."/>
            <person name="Chow W.-N."/>
            <person name="Lin X."/>
        </authorList>
    </citation>
    <scope>NUCLEOTIDE SEQUENCE [LARGE SCALE GENOMIC DNA]</scope>
    <source>
        <strain>PM1</strain>
    </source>
</reference>
<feature type="compositionally biased region" description="Basic residues" evidence="1">
    <location>
        <begin position="10"/>
        <end position="23"/>
    </location>
</feature>
<dbReference type="EMBL" id="JPOX01000030">
    <property type="protein sequence ID" value="KFX44166.1"/>
    <property type="molecule type" value="Genomic_DNA"/>
</dbReference>
<reference evidence="2" key="2">
    <citation type="journal article" date="2014" name="PLoS Genet.">
        <title>Signature gene expression reveals novel clues to the molecular mechanisms of dimorphic transition in Penicillium marneffei.</title>
        <authorList>
            <person name="Yang E."/>
            <person name="Wang G."/>
            <person name="Cai J."/>
            <person name="Woo P.C."/>
            <person name="Lau S.K."/>
            <person name="Yuen K.-Y."/>
            <person name="Chow W.-N."/>
            <person name="Lin X."/>
        </authorList>
    </citation>
    <scope>NUCLEOTIDE SEQUENCE</scope>
    <source>
        <strain evidence="2">PM1</strain>
    </source>
</reference>
<accession>A0A093VBS3</accession>
<proteinExistence type="predicted"/>
<sequence length="200" mass="23019">MLADPQPIMIHKKRGRSVKPRPRKREESQSFSDIEDTLENMNQLSHHAVTRTKPEDTTIEDYISKKSQPNFQDTLPTSVLCRVATSKAVDKAYSYLFKQLKGQCHGLNVVIYPRISKDDKPREPADDLPDTVTRFAILAYIQPETKHHNWEEIEKDLVRIFKDAAEKKAGGEEAKWRLEGVVFELWAIAPIAWDLRSGHL</sequence>
<dbReference type="AlphaFoldDB" id="A0A093VBS3"/>
<evidence type="ECO:0000313" key="2">
    <source>
        <dbReference type="EMBL" id="KFX44166.1"/>
    </source>
</evidence>
<feature type="region of interest" description="Disordered" evidence="1">
    <location>
        <begin position="1"/>
        <end position="33"/>
    </location>
</feature>